<dbReference type="Proteomes" id="UP000054359">
    <property type="component" value="Unassembled WGS sequence"/>
</dbReference>
<keyword evidence="2" id="KW-1185">Reference proteome</keyword>
<proteinExistence type="predicted"/>
<feature type="non-terminal residue" evidence="1">
    <location>
        <position position="1"/>
    </location>
</feature>
<accession>A0A087UIK9</accession>
<sequence>SPHGDEMDHEARSMSCNLSLHLLLCQTKSMASQLQM</sequence>
<protein>
    <submittedName>
        <fullName evidence="1">Uncharacterized protein</fullName>
    </submittedName>
</protein>
<dbReference type="EMBL" id="KK119965">
    <property type="protein sequence ID" value="KFM77198.1"/>
    <property type="molecule type" value="Genomic_DNA"/>
</dbReference>
<feature type="non-terminal residue" evidence="1">
    <location>
        <position position="36"/>
    </location>
</feature>
<evidence type="ECO:0000313" key="1">
    <source>
        <dbReference type="EMBL" id="KFM77198.1"/>
    </source>
</evidence>
<organism evidence="1 2">
    <name type="scientific">Stegodyphus mimosarum</name>
    <name type="common">African social velvet spider</name>
    <dbReference type="NCBI Taxonomy" id="407821"/>
    <lineage>
        <taxon>Eukaryota</taxon>
        <taxon>Metazoa</taxon>
        <taxon>Ecdysozoa</taxon>
        <taxon>Arthropoda</taxon>
        <taxon>Chelicerata</taxon>
        <taxon>Arachnida</taxon>
        <taxon>Araneae</taxon>
        <taxon>Araneomorphae</taxon>
        <taxon>Entelegynae</taxon>
        <taxon>Eresoidea</taxon>
        <taxon>Eresidae</taxon>
        <taxon>Stegodyphus</taxon>
    </lineage>
</organism>
<name>A0A087UIK9_STEMI</name>
<evidence type="ECO:0000313" key="2">
    <source>
        <dbReference type="Proteomes" id="UP000054359"/>
    </source>
</evidence>
<reference evidence="1 2" key="1">
    <citation type="submission" date="2013-11" db="EMBL/GenBank/DDBJ databases">
        <title>Genome sequencing of Stegodyphus mimosarum.</title>
        <authorList>
            <person name="Bechsgaard J."/>
        </authorList>
    </citation>
    <scope>NUCLEOTIDE SEQUENCE [LARGE SCALE GENOMIC DNA]</scope>
</reference>
<gene>
    <name evidence="1" type="ORF">X975_08108</name>
</gene>
<dbReference type="AlphaFoldDB" id="A0A087UIK9"/>